<evidence type="ECO:0000313" key="3">
    <source>
        <dbReference type="EMBL" id="PWE27113.1"/>
    </source>
</evidence>
<dbReference type="RefSeq" id="WP_109534960.1">
    <property type="nucleotide sequence ID" value="NZ_QEYD01000013.1"/>
</dbReference>
<dbReference type="Proteomes" id="UP000244940">
    <property type="component" value="Unassembled WGS sequence"/>
</dbReference>
<evidence type="ECO:0000256" key="1">
    <source>
        <dbReference type="ARBA" id="ARBA00022729"/>
    </source>
</evidence>
<reference evidence="3 4" key="1">
    <citation type="submission" date="2018-05" db="EMBL/GenBank/DDBJ databases">
        <title>Pararhodobacter marina sp. nov., isolated from deep-sea water of the Indian Ocean.</title>
        <authorList>
            <person name="Lai Q.Sr."/>
            <person name="Liu X."/>
            <person name="Shao Z."/>
        </authorList>
    </citation>
    <scope>NUCLEOTIDE SEQUENCE [LARGE SCALE GENOMIC DNA]</scope>
    <source>
        <strain evidence="3 4">CIC4N-9</strain>
    </source>
</reference>
<dbReference type="Gene3D" id="3.40.190.10">
    <property type="entry name" value="Periplasmic binding protein-like II"/>
    <property type="match status" value="2"/>
</dbReference>
<evidence type="ECO:0000313" key="4">
    <source>
        <dbReference type="Proteomes" id="UP000244940"/>
    </source>
</evidence>
<dbReference type="PIRSF" id="PIRSF002825">
    <property type="entry name" value="CfbpA"/>
    <property type="match status" value="1"/>
</dbReference>
<dbReference type="PANTHER" id="PTHR30006:SF2">
    <property type="entry name" value="ABC TRANSPORTER SUBSTRATE-BINDING PROTEIN"/>
    <property type="match status" value="1"/>
</dbReference>
<evidence type="ECO:0000256" key="2">
    <source>
        <dbReference type="SAM" id="SignalP"/>
    </source>
</evidence>
<keyword evidence="1 2" id="KW-0732">Signal</keyword>
<dbReference type="EMBL" id="QEYD01000013">
    <property type="protein sequence ID" value="PWE27113.1"/>
    <property type="molecule type" value="Genomic_DNA"/>
</dbReference>
<dbReference type="SUPFAM" id="SSF53850">
    <property type="entry name" value="Periplasmic binding protein-like II"/>
    <property type="match status" value="1"/>
</dbReference>
<organism evidence="3 4">
    <name type="scientific">Pararhodobacter marinus</name>
    <dbReference type="NCBI Taxonomy" id="2184063"/>
    <lineage>
        <taxon>Bacteria</taxon>
        <taxon>Pseudomonadati</taxon>
        <taxon>Pseudomonadota</taxon>
        <taxon>Alphaproteobacteria</taxon>
        <taxon>Rhodobacterales</taxon>
        <taxon>Paracoccaceae</taxon>
        <taxon>Pararhodobacter</taxon>
    </lineage>
</organism>
<keyword evidence="4" id="KW-1185">Reference proteome</keyword>
<protein>
    <recommendedName>
        <fullName evidence="5">ABC transporter substrate-binding protein</fullName>
    </recommendedName>
</protein>
<gene>
    <name evidence="3" type="ORF">C4N9_19120</name>
</gene>
<dbReference type="Pfam" id="PF13343">
    <property type="entry name" value="SBP_bac_6"/>
    <property type="match status" value="1"/>
</dbReference>
<feature type="chain" id="PRO_5015415467" description="ABC transporter substrate-binding protein" evidence="2">
    <location>
        <begin position="28"/>
        <end position="351"/>
    </location>
</feature>
<accession>A0A2U2C5G2</accession>
<name>A0A2U2C5G2_9RHOB</name>
<evidence type="ECO:0008006" key="5">
    <source>
        <dbReference type="Google" id="ProtNLM"/>
    </source>
</evidence>
<sequence length="351" mass="37770">MTLIQRLVPVTGLAVFGLLLPASILQAQDLTETETALYEAAQSENGVTWYTSQLTTEQAEQVCALFSERYEGVGCFPVRANGSSTLQRVVQEIQAGAVQGDVVSTNGVSDFEEFKALGGLAQYMPENLSGMEPSLAALNDSDGYYFVSGTSPFGFVYNTEIVAPEDVPSSWNDLTDPRWRDQIAIAHPGFSGSAGQWAIAMDRLYGEAFFQGLAANDPQIGRSIADGYTLVTTGERSLTVTSLALGRDAMRDGKPVDLVVPEEGMFLPPSAAAVLADAPNPNSARLFAEFLASTEFSQWLASMGRNPLRTDVATPEGVPDLTEVNVLTVSVAESLENQQRVVEMFRDIFGI</sequence>
<dbReference type="AlphaFoldDB" id="A0A2U2C5G2"/>
<feature type="signal peptide" evidence="2">
    <location>
        <begin position="1"/>
        <end position="27"/>
    </location>
</feature>
<dbReference type="PANTHER" id="PTHR30006">
    <property type="entry name" value="THIAMINE-BINDING PERIPLASMIC PROTEIN-RELATED"/>
    <property type="match status" value="1"/>
</dbReference>
<proteinExistence type="predicted"/>
<comment type="caution">
    <text evidence="3">The sequence shown here is derived from an EMBL/GenBank/DDBJ whole genome shotgun (WGS) entry which is preliminary data.</text>
</comment>
<dbReference type="InterPro" id="IPR026045">
    <property type="entry name" value="Ferric-bd"/>
</dbReference>
<dbReference type="OrthoDB" id="8673316at2"/>
<dbReference type="GeneID" id="94367010"/>